<dbReference type="Proteomes" id="UP001634393">
    <property type="component" value="Unassembled WGS sequence"/>
</dbReference>
<feature type="compositionally biased region" description="Polar residues" evidence="1">
    <location>
        <begin position="435"/>
        <end position="444"/>
    </location>
</feature>
<name>A0ABD3SHV9_9LAMI</name>
<dbReference type="AlphaFoldDB" id="A0ABD3SHV9"/>
<dbReference type="EMBL" id="JBJXBP010000006">
    <property type="protein sequence ID" value="KAL3824006.1"/>
    <property type="molecule type" value="Genomic_DNA"/>
</dbReference>
<keyword evidence="3" id="KW-1185">Reference proteome</keyword>
<organism evidence="2 3">
    <name type="scientific">Penstemon smallii</name>
    <dbReference type="NCBI Taxonomy" id="265156"/>
    <lineage>
        <taxon>Eukaryota</taxon>
        <taxon>Viridiplantae</taxon>
        <taxon>Streptophyta</taxon>
        <taxon>Embryophyta</taxon>
        <taxon>Tracheophyta</taxon>
        <taxon>Spermatophyta</taxon>
        <taxon>Magnoliopsida</taxon>
        <taxon>eudicotyledons</taxon>
        <taxon>Gunneridae</taxon>
        <taxon>Pentapetalae</taxon>
        <taxon>asterids</taxon>
        <taxon>lamiids</taxon>
        <taxon>Lamiales</taxon>
        <taxon>Plantaginaceae</taxon>
        <taxon>Cheloneae</taxon>
        <taxon>Penstemon</taxon>
    </lineage>
</organism>
<dbReference type="InterPro" id="IPR040378">
    <property type="entry name" value="BASL"/>
</dbReference>
<evidence type="ECO:0000313" key="2">
    <source>
        <dbReference type="EMBL" id="KAL3824006.1"/>
    </source>
</evidence>
<feature type="compositionally biased region" description="Polar residues" evidence="1">
    <location>
        <begin position="450"/>
        <end position="469"/>
    </location>
</feature>
<evidence type="ECO:0000313" key="3">
    <source>
        <dbReference type="Proteomes" id="UP001634393"/>
    </source>
</evidence>
<dbReference type="PANTHER" id="PTHR33914">
    <property type="entry name" value="18S PRE-RIBOSOMAL ASSEMBLY PROTEIN GAR2-LIKE PROTEIN"/>
    <property type="match status" value="1"/>
</dbReference>
<proteinExistence type="predicted"/>
<sequence length="611" mass="68010">MFASQLLKILQAIPSDVEYETRVFDSAEQDKAMKENQNATLSDAKRFEREADPLALESKEIFQLNGSKRDTNPLAFEINRGEGWNPFLDDFPMDNINGTRDSLRSENQSELSYHFNVLEKDTDSLSLSSDSIDKDKTIEHERSLKVEEFTQFNGNDSRDSSSETNLYTDNNALECELPEFLVCYKEINYHIVKDICVDEGSPVKDKILIDIGKNDQSDHSFLQPPNDNNLCKATEGGVDMELFIPDGLPASSLESTKGVNEDQCESKEEIYENSIAQGRLKSPQESSFDVDIAKHGELEDSVKLTDETNCSTNGNTMDNASKEESFIDKTLPIQNFGTRSFLRSFIGSLDFEDNTPTPDQMKAASRSPFASSKETDSKEDIQATSLLYKSKVESGSITFNFNAPAPMVAGTTTNSVNVFDQKGSNVDNFLEAPQGQFTSSNEISPEQFKNENSNDSSPTNEAQFISSKETNFKEPSSPAHKDVKSYDLSSDEPVQFQSSRRSPDNDGQAVESNVLKHNRRNSADVSVVSQLQHDEGEASFSAAGLITTYSEPIAFSGSLSHRSDGSTTSAKSFAFPVLQSEWNSSPVRMSKAERRHLRKHKGWRPGLCCRF</sequence>
<reference evidence="2 3" key="1">
    <citation type="submission" date="2024-12" db="EMBL/GenBank/DDBJ databases">
        <title>The unique morphological basis and parallel evolutionary history of personate flowers in Penstemon.</title>
        <authorList>
            <person name="Depatie T.H."/>
            <person name="Wessinger C.A."/>
        </authorList>
    </citation>
    <scope>NUCLEOTIDE SEQUENCE [LARGE SCALE GENOMIC DNA]</scope>
    <source>
        <strain evidence="2">WTNN_2</strain>
        <tissue evidence="2">Leaf</tissue>
    </source>
</reference>
<dbReference type="PANTHER" id="PTHR33914:SF2">
    <property type="entry name" value="OS02G0582100 PROTEIN"/>
    <property type="match status" value="1"/>
</dbReference>
<accession>A0ABD3SHV9</accession>
<feature type="region of interest" description="Disordered" evidence="1">
    <location>
        <begin position="427"/>
        <end position="525"/>
    </location>
</feature>
<comment type="caution">
    <text evidence="2">The sequence shown here is derived from an EMBL/GenBank/DDBJ whole genome shotgun (WGS) entry which is preliminary data.</text>
</comment>
<gene>
    <name evidence="2" type="ORF">ACJIZ3_020035</name>
</gene>
<protein>
    <submittedName>
        <fullName evidence="2">Uncharacterized protein</fullName>
    </submittedName>
</protein>
<evidence type="ECO:0000256" key="1">
    <source>
        <dbReference type="SAM" id="MobiDB-lite"/>
    </source>
</evidence>
<feature type="region of interest" description="Disordered" evidence="1">
    <location>
        <begin position="353"/>
        <end position="378"/>
    </location>
</feature>